<proteinExistence type="inferred from homology"/>
<dbReference type="PANTHER" id="PTHR43380:SF1">
    <property type="entry name" value="2-OXOISOVALERATE DEHYDROGENASE SUBUNIT ALPHA, MITOCHONDRIAL"/>
    <property type="match status" value="1"/>
</dbReference>
<evidence type="ECO:0000259" key="5">
    <source>
        <dbReference type="Pfam" id="PF00676"/>
    </source>
</evidence>
<keyword evidence="2 4" id="KW-0560">Oxidoreductase</keyword>
<dbReference type="InterPro" id="IPR050771">
    <property type="entry name" value="Alpha-ketoacid_DH_E1_comp"/>
</dbReference>
<dbReference type="Gene3D" id="3.40.50.970">
    <property type="match status" value="1"/>
</dbReference>
<keyword evidence="7" id="KW-1185">Reference proteome</keyword>
<dbReference type="InterPro" id="IPR029061">
    <property type="entry name" value="THDP-binding"/>
</dbReference>
<dbReference type="Pfam" id="PF00676">
    <property type="entry name" value="E1_dh"/>
    <property type="match status" value="1"/>
</dbReference>
<protein>
    <recommendedName>
        <fullName evidence="4">2-oxoisovalerate dehydrogenase subunit alpha</fullName>
        <ecNumber evidence="4">1.2.4.4</ecNumber>
    </recommendedName>
    <alternativeName>
        <fullName evidence="4">Branched-chain alpha-keto acid dehydrogenase E1 component alpha chain</fullName>
    </alternativeName>
</protein>
<organism evidence="6 7">
    <name type="scientific">Pendulispora brunnea</name>
    <dbReference type="NCBI Taxonomy" id="2905690"/>
    <lineage>
        <taxon>Bacteria</taxon>
        <taxon>Pseudomonadati</taxon>
        <taxon>Myxococcota</taxon>
        <taxon>Myxococcia</taxon>
        <taxon>Myxococcales</taxon>
        <taxon>Sorangiineae</taxon>
        <taxon>Pendulisporaceae</taxon>
        <taxon>Pendulispora</taxon>
    </lineage>
</organism>
<comment type="function">
    <text evidence="4">The branched-chain alpha-keto dehydrogenase complex catalyzes the overall conversion of alpha-keto acids to acyl-CoA and CO(2). It contains multiple copies of three enzymatic components: branched-chain alpha-keto acid decarboxylase (E1), lipoamide acyltransferase (E2) and lipoamide dehydrogenase (E3).</text>
</comment>
<keyword evidence="3 4" id="KW-0786">Thiamine pyrophosphate</keyword>
<evidence type="ECO:0000256" key="3">
    <source>
        <dbReference type="ARBA" id="ARBA00023052"/>
    </source>
</evidence>
<reference evidence="6 7" key="1">
    <citation type="submission" date="2021-12" db="EMBL/GenBank/DDBJ databases">
        <title>Discovery of the Pendulisporaceae a myxobacterial family with distinct sporulation behavior and unique specialized metabolism.</title>
        <authorList>
            <person name="Garcia R."/>
            <person name="Popoff A."/>
            <person name="Bader C.D."/>
            <person name="Loehr J."/>
            <person name="Walesch S."/>
            <person name="Walt C."/>
            <person name="Boldt J."/>
            <person name="Bunk B."/>
            <person name="Haeckl F.J.F.P.J."/>
            <person name="Gunesch A.P."/>
            <person name="Birkelbach J."/>
            <person name="Nuebel U."/>
            <person name="Pietschmann T."/>
            <person name="Bach T."/>
            <person name="Mueller R."/>
        </authorList>
    </citation>
    <scope>NUCLEOTIDE SEQUENCE [LARGE SCALE GENOMIC DNA]</scope>
    <source>
        <strain evidence="6 7">MSr12523</strain>
    </source>
</reference>
<dbReference type="EMBL" id="CP089982">
    <property type="protein sequence ID" value="WXA99263.1"/>
    <property type="molecule type" value="Genomic_DNA"/>
</dbReference>
<dbReference type="CDD" id="cd02000">
    <property type="entry name" value="TPP_E1_PDC_ADC_BCADC"/>
    <property type="match status" value="1"/>
</dbReference>
<comment type="catalytic activity">
    <reaction evidence="4">
        <text>N(6)-[(R)-lipoyl]-L-lysyl-[protein] + 3-methyl-2-oxobutanoate + H(+) = N(6)-[(R)-S(8)-2-methylpropanoyldihydrolipoyl]-L-lysyl-[protein] + CO2</text>
        <dbReference type="Rhea" id="RHEA:13457"/>
        <dbReference type="Rhea" id="RHEA-COMP:10474"/>
        <dbReference type="Rhea" id="RHEA-COMP:10497"/>
        <dbReference type="ChEBI" id="CHEBI:11851"/>
        <dbReference type="ChEBI" id="CHEBI:15378"/>
        <dbReference type="ChEBI" id="CHEBI:16526"/>
        <dbReference type="ChEBI" id="CHEBI:83099"/>
        <dbReference type="ChEBI" id="CHEBI:83142"/>
        <dbReference type="EC" id="1.2.4.4"/>
    </reaction>
</comment>
<feature type="domain" description="Dehydrogenase E1 component" evidence="5">
    <location>
        <begin position="18"/>
        <end position="305"/>
    </location>
</feature>
<dbReference type="InterPro" id="IPR001017">
    <property type="entry name" value="DH_E1"/>
</dbReference>
<comment type="similarity">
    <text evidence="4">Belongs to the BCKDHA family.</text>
</comment>
<gene>
    <name evidence="6" type="ORF">LZC95_20870</name>
</gene>
<evidence type="ECO:0000313" key="7">
    <source>
        <dbReference type="Proteomes" id="UP001379533"/>
    </source>
</evidence>
<accession>A0ABZ2KPL9</accession>
<comment type="cofactor">
    <cofactor evidence="1 4">
        <name>thiamine diphosphate</name>
        <dbReference type="ChEBI" id="CHEBI:58937"/>
    </cofactor>
</comment>
<dbReference type="PANTHER" id="PTHR43380">
    <property type="entry name" value="2-OXOISOVALERATE DEHYDROGENASE SUBUNIT ALPHA, MITOCHONDRIAL"/>
    <property type="match status" value="1"/>
</dbReference>
<evidence type="ECO:0000256" key="2">
    <source>
        <dbReference type="ARBA" id="ARBA00023002"/>
    </source>
</evidence>
<dbReference type="SUPFAM" id="SSF52518">
    <property type="entry name" value="Thiamin diphosphate-binding fold (THDP-binding)"/>
    <property type="match status" value="1"/>
</dbReference>
<evidence type="ECO:0000313" key="6">
    <source>
        <dbReference type="EMBL" id="WXA99263.1"/>
    </source>
</evidence>
<dbReference type="EC" id="1.2.4.4" evidence="4"/>
<evidence type="ECO:0000256" key="1">
    <source>
        <dbReference type="ARBA" id="ARBA00001964"/>
    </source>
</evidence>
<name>A0ABZ2KPL9_9BACT</name>
<dbReference type="RefSeq" id="WP_394849897.1">
    <property type="nucleotide sequence ID" value="NZ_CP089982.1"/>
</dbReference>
<dbReference type="Proteomes" id="UP001379533">
    <property type="component" value="Chromosome"/>
</dbReference>
<evidence type="ECO:0000256" key="4">
    <source>
        <dbReference type="RuleBase" id="RU365014"/>
    </source>
</evidence>
<sequence length="340" mass="37271">MNRVELAFSNELLLDLARCMILLRTFDERLVVFHRHGRVGNWPLLRGHEAVQVGAARALRPTDWIFPSYREGGVGMLRGLSPSILFAAARGHHCGFWDPHLHRVAPLSVPVGSHISHAAGFAWGERLRGRDTVALVFFGDGATSEGDFHEGANFAALTEAPVVLLCSNNQWAISTPLEKQTRAARIADKGAGYGIPAERVDGNDVVAVYEAVHHAAERARRGQGPTLIECVTYRPSGHAVSDDAGEYRDEAQMARAREHDPVEAFAARLVRDGIALHEQLAAFHGEARDRMNEAIAEAEAMPAADVDLLFENTLAEVPPALALDRELVRRLADKATRRAR</sequence>